<dbReference type="HAMAP" id="MF_01935">
    <property type="entry name" value="MenF"/>
    <property type="match status" value="1"/>
</dbReference>
<keyword evidence="4" id="KW-0479">Metal-binding</keyword>
<reference evidence="6 7" key="1">
    <citation type="journal article" date="2019" name="Int. J. Syst. Evol. Microbiol.">
        <title>The Global Catalogue of Microorganisms (GCM) 10K type strain sequencing project: providing services to taxonomists for standard genome sequencing and annotation.</title>
        <authorList>
            <consortium name="The Broad Institute Genomics Platform"/>
            <consortium name="The Broad Institute Genome Sequencing Center for Infectious Disease"/>
            <person name="Wu L."/>
            <person name="Ma J."/>
        </authorList>
    </citation>
    <scope>NUCLEOTIDE SEQUENCE [LARGE SCALE GENOMIC DNA]</scope>
    <source>
        <strain evidence="6 7">JCM 12149</strain>
    </source>
</reference>
<comment type="function">
    <text evidence="4">Catalyzes the conversion of chorismate to isochorismate.</text>
</comment>
<keyword evidence="3 4" id="KW-0413">Isomerase</keyword>
<dbReference type="RefSeq" id="WP_343750456.1">
    <property type="nucleotide sequence ID" value="NZ_BAAADM010000002.1"/>
</dbReference>
<evidence type="ECO:0000259" key="5">
    <source>
        <dbReference type="Pfam" id="PF00425"/>
    </source>
</evidence>
<dbReference type="SUPFAM" id="SSF56322">
    <property type="entry name" value="ADC synthase"/>
    <property type="match status" value="1"/>
</dbReference>
<organism evidence="6 7">
    <name type="scientific">Lentibacillus halophilus</name>
    <dbReference type="NCBI Taxonomy" id="295065"/>
    <lineage>
        <taxon>Bacteria</taxon>
        <taxon>Bacillati</taxon>
        <taxon>Bacillota</taxon>
        <taxon>Bacilli</taxon>
        <taxon>Bacillales</taxon>
        <taxon>Bacillaceae</taxon>
        <taxon>Lentibacillus</taxon>
    </lineage>
</organism>
<dbReference type="NCBIfam" id="TIGR00543">
    <property type="entry name" value="isochor_syn"/>
    <property type="match status" value="1"/>
</dbReference>
<proteinExistence type="inferred from homology"/>
<dbReference type="PANTHER" id="PTHR42839:SF1">
    <property type="entry name" value="ISOCHORISMATE SYNTHASE MENF"/>
    <property type="match status" value="1"/>
</dbReference>
<comment type="catalytic activity">
    <reaction evidence="1 4">
        <text>chorismate = isochorismate</text>
        <dbReference type="Rhea" id="RHEA:18985"/>
        <dbReference type="ChEBI" id="CHEBI:29748"/>
        <dbReference type="ChEBI" id="CHEBI:29780"/>
        <dbReference type="EC" id="5.4.4.2"/>
    </reaction>
</comment>
<comment type="pathway">
    <text evidence="4">Quinol/quinone metabolism; menaquinone biosynthesis.</text>
</comment>
<comment type="similarity">
    <text evidence="2 4">Belongs to the isochorismate synthase family.</text>
</comment>
<evidence type="ECO:0000313" key="7">
    <source>
        <dbReference type="Proteomes" id="UP001501459"/>
    </source>
</evidence>
<dbReference type="PANTHER" id="PTHR42839">
    <property type="entry name" value="ISOCHORISMATE SYNTHASE ENTC"/>
    <property type="match status" value="1"/>
</dbReference>
<feature type="active site" description="Proton acceptor" evidence="4">
    <location>
        <position position="219"/>
    </location>
</feature>
<dbReference type="InterPro" id="IPR004561">
    <property type="entry name" value="IsoChor_synthase"/>
</dbReference>
<evidence type="ECO:0000256" key="3">
    <source>
        <dbReference type="ARBA" id="ARBA00023235"/>
    </source>
</evidence>
<comment type="pathway">
    <text evidence="4">Quinol/quinone metabolism; 1,4-dihydroxy-2-naphthoate biosynthesis; 1,4-dihydroxy-2-naphthoate from chorismate: step 1/7.</text>
</comment>
<feature type="domain" description="Chorismate-utilising enzyme C-terminal" evidence="5">
    <location>
        <begin position="198"/>
        <end position="451"/>
    </location>
</feature>
<sequence>MIDVQTKSLETLLGEAVAQAKADNGAQLLSVTEQIKDTDPVHFFASAGNLSTDRVFWTSTSESFSMAGVGNAWEIEAEKNRTQTAERYWQYLQNHALVHNPYQEPGTGLVALGGMSFDPDARSSGRWNRFGHGSLQVPNVLLTQRHARHYLTFNIQVRATDNVDDLKKWVQETKAVVTSTRQPLPAIPGIDSQEEIEPEQWKDTVQRAADTIKVGHAEKIVLARELRVTLKDRAPIASILNKLLTTQPNSYVFAIERDGDCFVGASPERLVKQDDEQLFSVCLAGTAPRGQTDEDDRAIAQALLHDDKNRSEHDFVVKMIRQAMDTCCDVVHVPDKPVIHPFQNLQHLYTPVTAKLNQTYSIFDIIDQLHPTPALGGVPREASLAFIREHEQLDRGWYGAPVGWVDNHRNGEFAVGIRSGLIRDDSVSLFAGCGVVRDSDPEAEYDETRIKLQPILSVLEGSS</sequence>
<evidence type="ECO:0000256" key="1">
    <source>
        <dbReference type="ARBA" id="ARBA00000799"/>
    </source>
</evidence>
<evidence type="ECO:0000256" key="4">
    <source>
        <dbReference type="HAMAP-Rule" id="MF_01935"/>
    </source>
</evidence>
<dbReference type="Pfam" id="PF00425">
    <property type="entry name" value="Chorismate_bind"/>
    <property type="match status" value="1"/>
</dbReference>
<name>A0ABN0Z1B0_9BACI</name>
<keyword evidence="7" id="KW-1185">Reference proteome</keyword>
<dbReference type="EMBL" id="BAAADM010000002">
    <property type="protein sequence ID" value="GAA0428526.1"/>
    <property type="molecule type" value="Genomic_DNA"/>
</dbReference>
<accession>A0ABN0Z1B0</accession>
<keyword evidence="4" id="KW-0460">Magnesium</keyword>
<protein>
    <recommendedName>
        <fullName evidence="4">Isochorismate synthase MenF</fullName>
        <ecNumber evidence="4">5.4.4.2</ecNumber>
    </recommendedName>
    <alternativeName>
        <fullName evidence="4">Isochorismate mutase</fullName>
    </alternativeName>
</protein>
<dbReference type="InterPro" id="IPR034681">
    <property type="entry name" value="MenF"/>
</dbReference>
<dbReference type="Proteomes" id="UP001501459">
    <property type="component" value="Unassembled WGS sequence"/>
</dbReference>
<evidence type="ECO:0000313" key="6">
    <source>
        <dbReference type="EMBL" id="GAA0428526.1"/>
    </source>
</evidence>
<dbReference type="Gene3D" id="3.60.120.10">
    <property type="entry name" value="Anthranilate synthase"/>
    <property type="match status" value="1"/>
</dbReference>
<keyword evidence="4" id="KW-0474">Menaquinone biosynthesis</keyword>
<dbReference type="InterPro" id="IPR005801">
    <property type="entry name" value="ADC_synthase"/>
</dbReference>
<gene>
    <name evidence="4" type="primary">menF</name>
    <name evidence="6" type="ORF">GCM10008983_01040</name>
</gene>
<comment type="caution">
    <text evidence="6">The sequence shown here is derived from an EMBL/GenBank/DDBJ whole genome shotgun (WGS) entry which is preliminary data.</text>
</comment>
<feature type="active site" description="Proton donor" evidence="4">
    <location>
        <position position="268"/>
    </location>
</feature>
<evidence type="ECO:0000256" key="2">
    <source>
        <dbReference type="ARBA" id="ARBA00005297"/>
    </source>
</evidence>
<feature type="binding site" evidence="4">
    <location>
        <position position="312"/>
    </location>
    <ligand>
        <name>Mg(2+)</name>
        <dbReference type="ChEBI" id="CHEBI:18420"/>
    </ligand>
</feature>
<dbReference type="EC" id="5.4.4.2" evidence="4"/>
<dbReference type="InterPro" id="IPR015890">
    <property type="entry name" value="Chorismate_C"/>
</dbReference>
<comment type="cofactor">
    <cofactor evidence="4">
        <name>Mg(2+)</name>
        <dbReference type="ChEBI" id="CHEBI:18420"/>
    </cofactor>
</comment>
<feature type="binding site" evidence="4">
    <location>
        <position position="447"/>
    </location>
    <ligand>
        <name>Mg(2+)</name>
        <dbReference type="ChEBI" id="CHEBI:18420"/>
    </ligand>
</feature>